<dbReference type="RefSeq" id="WP_316018110.1">
    <property type="nucleotide sequence ID" value="NZ_JAWDID010000011.1"/>
</dbReference>
<sequence>MDTGVLAAIRRLPKHKKVIEELVLVSESFRNICGDLAEAELALQRWEASEAPGATARRDEYRHLVDGLEAELRQAIHERQARHSGRHGG</sequence>
<evidence type="ECO:0000313" key="2">
    <source>
        <dbReference type="Proteomes" id="UP001254257"/>
    </source>
</evidence>
<dbReference type="EMBL" id="JAWDID010000011">
    <property type="protein sequence ID" value="MDU0340239.1"/>
    <property type="molecule type" value="Genomic_DNA"/>
</dbReference>
<reference evidence="1 2" key="1">
    <citation type="submission" date="2023-09" db="EMBL/GenBank/DDBJ databases">
        <title>Whole genome shotgun sequencing (WGS) of Bosea sp. ZW T0_25, isolated from stored onions (Allium cepa).</title>
        <authorList>
            <person name="Stoll D.A."/>
            <person name="Huch M."/>
        </authorList>
    </citation>
    <scope>NUCLEOTIDE SEQUENCE [LARGE SCALE GENOMIC DNA]</scope>
    <source>
        <strain evidence="1 2">ZW T0_25</strain>
    </source>
</reference>
<protein>
    <submittedName>
        <fullName evidence="1">Uncharacterized protein</fullName>
    </submittedName>
</protein>
<evidence type="ECO:0000313" key="1">
    <source>
        <dbReference type="EMBL" id="MDU0340239.1"/>
    </source>
</evidence>
<proteinExistence type="predicted"/>
<comment type="caution">
    <text evidence="1">The sequence shown here is derived from an EMBL/GenBank/DDBJ whole genome shotgun (WGS) entry which is preliminary data.</text>
</comment>
<gene>
    <name evidence="1" type="ORF">RKE40_10120</name>
</gene>
<dbReference type="Proteomes" id="UP001254257">
    <property type="component" value="Unassembled WGS sequence"/>
</dbReference>
<keyword evidence="2" id="KW-1185">Reference proteome</keyword>
<organism evidence="1 2">
    <name type="scientific">Bosea rubneri</name>
    <dbReference type="NCBI Taxonomy" id="3075434"/>
    <lineage>
        <taxon>Bacteria</taxon>
        <taxon>Pseudomonadati</taxon>
        <taxon>Pseudomonadota</taxon>
        <taxon>Alphaproteobacteria</taxon>
        <taxon>Hyphomicrobiales</taxon>
        <taxon>Boseaceae</taxon>
        <taxon>Bosea</taxon>
    </lineage>
</organism>
<name>A0ABU3S632_9HYPH</name>
<accession>A0ABU3S632</accession>